<dbReference type="EMBL" id="BPNI01000157">
    <property type="protein sequence ID" value="GJA43348.1"/>
    <property type="molecule type" value="Genomic_DNA"/>
</dbReference>
<name>A0AAV4YTY9_AERCA</name>
<reference evidence="2" key="1">
    <citation type="submission" date="2021-07" db="EMBL/GenBank/DDBJ databases">
        <title>Draft genome sequence of carbapenem-resistant Aeromonas spp. in Japan.</title>
        <authorList>
            <person name="Maehana S."/>
            <person name="Suzuki M."/>
            <person name="Kitasato H."/>
        </authorList>
    </citation>
    <scope>NUCLEOTIDE SEQUENCE</scope>
    <source>
        <strain evidence="2">KAM343</strain>
    </source>
</reference>
<dbReference type="AlphaFoldDB" id="A0AAV4YTY9"/>
<sequence>MTIHQALLQQALPILDLGGVHDKHPGRIDPSGLQLRGGGQTWRGDEKDPATVRLTQLPQGIEQRRFLMERAAPLLLSHLALMASGPGGDQTGRGGRGAKTQGLAHMSFLYE</sequence>
<organism evidence="2 3">
    <name type="scientific">Aeromonas caviae</name>
    <name type="common">Aeromonas punctata</name>
    <dbReference type="NCBI Taxonomy" id="648"/>
    <lineage>
        <taxon>Bacteria</taxon>
        <taxon>Pseudomonadati</taxon>
        <taxon>Pseudomonadota</taxon>
        <taxon>Gammaproteobacteria</taxon>
        <taxon>Aeromonadales</taxon>
        <taxon>Aeromonadaceae</taxon>
        <taxon>Aeromonas</taxon>
    </lineage>
</organism>
<evidence type="ECO:0000313" key="2">
    <source>
        <dbReference type="EMBL" id="GJA43348.1"/>
    </source>
</evidence>
<protein>
    <submittedName>
        <fullName evidence="2">Uncharacterized protein</fullName>
    </submittedName>
</protein>
<evidence type="ECO:0000256" key="1">
    <source>
        <dbReference type="SAM" id="MobiDB-lite"/>
    </source>
</evidence>
<comment type="caution">
    <text evidence="2">The sequence shown here is derived from an EMBL/GenBank/DDBJ whole genome shotgun (WGS) entry which is preliminary data.</text>
</comment>
<evidence type="ECO:0000313" key="3">
    <source>
        <dbReference type="Proteomes" id="UP000886939"/>
    </source>
</evidence>
<gene>
    <name evidence="2" type="ORF">KAM343_41440</name>
</gene>
<proteinExistence type="predicted"/>
<accession>A0AAV4YTY9</accession>
<dbReference type="Proteomes" id="UP000886939">
    <property type="component" value="Unassembled WGS sequence"/>
</dbReference>
<feature type="region of interest" description="Disordered" evidence="1">
    <location>
        <begin position="25"/>
        <end position="51"/>
    </location>
</feature>